<name>A0A8J5CWN1_CHIOP</name>
<dbReference type="Pfam" id="PF05485">
    <property type="entry name" value="THAP"/>
    <property type="match status" value="1"/>
</dbReference>
<organism evidence="7 8">
    <name type="scientific">Chionoecetes opilio</name>
    <name type="common">Atlantic snow crab</name>
    <name type="synonym">Cancer opilio</name>
    <dbReference type="NCBI Taxonomy" id="41210"/>
    <lineage>
        <taxon>Eukaryota</taxon>
        <taxon>Metazoa</taxon>
        <taxon>Ecdysozoa</taxon>
        <taxon>Arthropoda</taxon>
        <taxon>Crustacea</taxon>
        <taxon>Multicrustacea</taxon>
        <taxon>Malacostraca</taxon>
        <taxon>Eumalacostraca</taxon>
        <taxon>Eucarida</taxon>
        <taxon>Decapoda</taxon>
        <taxon>Pleocyemata</taxon>
        <taxon>Brachyura</taxon>
        <taxon>Eubrachyura</taxon>
        <taxon>Majoidea</taxon>
        <taxon>Majidae</taxon>
        <taxon>Chionoecetes</taxon>
    </lineage>
</organism>
<feature type="domain" description="THAP-type" evidence="6">
    <location>
        <begin position="30"/>
        <end position="122"/>
    </location>
</feature>
<dbReference type="GO" id="GO:0003677">
    <property type="term" value="F:DNA binding"/>
    <property type="evidence" value="ECO:0007669"/>
    <property type="project" value="UniProtKB-UniRule"/>
</dbReference>
<dbReference type="Gene3D" id="6.20.210.20">
    <property type="entry name" value="THAP domain"/>
    <property type="match status" value="1"/>
</dbReference>
<dbReference type="InterPro" id="IPR006612">
    <property type="entry name" value="THAP_Znf"/>
</dbReference>
<comment type="caution">
    <text evidence="7">The sequence shown here is derived from an EMBL/GenBank/DDBJ whole genome shotgun (WGS) entry which is preliminary data.</text>
</comment>
<accession>A0A8J5CWN1</accession>
<evidence type="ECO:0000256" key="2">
    <source>
        <dbReference type="ARBA" id="ARBA00022771"/>
    </source>
</evidence>
<gene>
    <name evidence="7" type="primary">Thap2_1</name>
    <name evidence="7" type="ORF">GWK47_045828</name>
</gene>
<evidence type="ECO:0000259" key="6">
    <source>
        <dbReference type="PROSITE" id="PS50950"/>
    </source>
</evidence>
<dbReference type="PROSITE" id="PS50950">
    <property type="entry name" value="ZF_THAP"/>
    <property type="match status" value="1"/>
</dbReference>
<sequence>MVPFLHPGRQIGLRPRGREARRSVEEESRDAKVMLRAGCKSNYSSVDASGFRFPKDEQRRVQWIRAIHREDFMPTENTVVCAKHSEQRFIITEDSITRPDGTIITAKRGWPTLTKDAFPTIFVNQPKYMTKEVPPARTTLQERRDRIIEHDEMVLRN</sequence>
<dbReference type="Proteomes" id="UP000770661">
    <property type="component" value="Unassembled WGS sequence"/>
</dbReference>
<dbReference type="AlphaFoldDB" id="A0A8J5CWN1"/>
<evidence type="ECO:0000256" key="5">
    <source>
        <dbReference type="PROSITE-ProRule" id="PRU00309"/>
    </source>
</evidence>
<dbReference type="InterPro" id="IPR052224">
    <property type="entry name" value="THAP_domain_protein"/>
</dbReference>
<evidence type="ECO:0000313" key="8">
    <source>
        <dbReference type="Proteomes" id="UP000770661"/>
    </source>
</evidence>
<evidence type="ECO:0000256" key="3">
    <source>
        <dbReference type="ARBA" id="ARBA00022833"/>
    </source>
</evidence>
<keyword evidence="2 5" id="KW-0863">Zinc-finger</keyword>
<keyword evidence="4 5" id="KW-0238">DNA-binding</keyword>
<keyword evidence="1" id="KW-0479">Metal-binding</keyword>
<evidence type="ECO:0000256" key="1">
    <source>
        <dbReference type="ARBA" id="ARBA00022723"/>
    </source>
</evidence>
<reference evidence="7" key="1">
    <citation type="submission" date="2020-07" db="EMBL/GenBank/DDBJ databases">
        <title>The High-quality genome of the commercially important snow crab, Chionoecetes opilio.</title>
        <authorList>
            <person name="Jeong J.-H."/>
            <person name="Ryu S."/>
        </authorList>
    </citation>
    <scope>NUCLEOTIDE SEQUENCE</scope>
    <source>
        <strain evidence="7">MADBK_172401_WGS</strain>
        <tissue evidence="7">Digestive gland</tissue>
    </source>
</reference>
<evidence type="ECO:0000313" key="7">
    <source>
        <dbReference type="EMBL" id="KAG0721740.1"/>
    </source>
</evidence>
<dbReference type="PANTHER" id="PTHR46927:SF3">
    <property type="entry name" value="THAP-TYPE DOMAIN-CONTAINING PROTEIN"/>
    <property type="match status" value="1"/>
</dbReference>
<dbReference type="GO" id="GO:0008270">
    <property type="term" value="F:zinc ion binding"/>
    <property type="evidence" value="ECO:0007669"/>
    <property type="project" value="UniProtKB-KW"/>
</dbReference>
<proteinExistence type="predicted"/>
<evidence type="ECO:0000256" key="4">
    <source>
        <dbReference type="ARBA" id="ARBA00023125"/>
    </source>
</evidence>
<dbReference type="SUPFAM" id="SSF57716">
    <property type="entry name" value="Glucocorticoid receptor-like (DNA-binding domain)"/>
    <property type="match status" value="1"/>
</dbReference>
<dbReference type="OrthoDB" id="6381412at2759"/>
<keyword evidence="3" id="KW-0862">Zinc</keyword>
<dbReference type="InterPro" id="IPR038441">
    <property type="entry name" value="THAP_Znf_sf"/>
</dbReference>
<keyword evidence="8" id="KW-1185">Reference proteome</keyword>
<dbReference type="PANTHER" id="PTHR46927">
    <property type="entry name" value="AGAP005574-PA"/>
    <property type="match status" value="1"/>
</dbReference>
<protein>
    <submittedName>
        <fullName evidence="7">THAP domain-containing protein 2</fullName>
    </submittedName>
</protein>
<dbReference type="EMBL" id="JACEEZ010010584">
    <property type="protein sequence ID" value="KAG0721740.1"/>
    <property type="molecule type" value="Genomic_DNA"/>
</dbReference>